<evidence type="ECO:0000313" key="1">
    <source>
        <dbReference type="EMBL" id="QVT81231.1"/>
    </source>
</evidence>
<accession>A0ABX8EL59</accession>
<dbReference type="Proteomes" id="UP000679307">
    <property type="component" value="Chromosome"/>
</dbReference>
<protein>
    <submittedName>
        <fullName evidence="1">Uncharacterized protein</fullName>
    </submittedName>
</protein>
<name>A0ABX8EL59_9ACTN</name>
<organism evidence="1 2">
    <name type="scientific">Nocardioides aquaticus</name>
    <dbReference type="NCBI Taxonomy" id="160826"/>
    <lineage>
        <taxon>Bacteria</taxon>
        <taxon>Bacillati</taxon>
        <taxon>Actinomycetota</taxon>
        <taxon>Actinomycetes</taxon>
        <taxon>Propionibacteriales</taxon>
        <taxon>Nocardioidaceae</taxon>
        <taxon>Nocardioides</taxon>
    </lineage>
</organism>
<gene>
    <name evidence="1" type="ORF">ENKNEFLB_03639</name>
</gene>
<proteinExistence type="predicted"/>
<keyword evidence="2" id="KW-1185">Reference proteome</keyword>
<dbReference type="PROSITE" id="PS51257">
    <property type="entry name" value="PROKAR_LIPOPROTEIN"/>
    <property type="match status" value="1"/>
</dbReference>
<dbReference type="EMBL" id="CP075371">
    <property type="protein sequence ID" value="QVT81231.1"/>
    <property type="molecule type" value="Genomic_DNA"/>
</dbReference>
<sequence length="140" mass="14671">MRRLPAPLPPLALALALPLVLALLGTTGCSRGPGAAAADDGVVVEVMIEDGRARPAGDRVDVPTGETVELVVMADSAGLIHVQPGGRGADRDGQDGQEDQAREIEYQPGTTTFALEMDRAGTVDVELHDPDQLLVQLEVR</sequence>
<dbReference type="RefSeq" id="WP_214056633.1">
    <property type="nucleotide sequence ID" value="NZ_BAAAHS010000080.1"/>
</dbReference>
<evidence type="ECO:0000313" key="2">
    <source>
        <dbReference type="Proteomes" id="UP000679307"/>
    </source>
</evidence>
<reference evidence="1 2" key="1">
    <citation type="submission" date="2021-05" db="EMBL/GenBank/DDBJ databases">
        <title>Complete genome of Nocardioides aquaticus KCTC 9944T isolated from meromictic and hypersaline Ekho Lake, Antarctica.</title>
        <authorList>
            <person name="Hwang K."/>
            <person name="Kim K.M."/>
            <person name="Choe H."/>
        </authorList>
    </citation>
    <scope>NUCLEOTIDE SEQUENCE [LARGE SCALE GENOMIC DNA]</scope>
    <source>
        <strain evidence="1 2">KCTC 9944</strain>
    </source>
</reference>